<keyword evidence="6 10" id="KW-1133">Transmembrane helix</keyword>
<dbReference type="GO" id="GO:0016020">
    <property type="term" value="C:membrane"/>
    <property type="evidence" value="ECO:0007669"/>
    <property type="project" value="UniProtKB-SubCell"/>
</dbReference>
<keyword evidence="14" id="KW-1185">Reference proteome</keyword>
<evidence type="ECO:0000256" key="6">
    <source>
        <dbReference type="ARBA" id="ARBA00022989"/>
    </source>
</evidence>
<feature type="domain" description="K+ potassium transporter integral membrane" evidence="11">
    <location>
        <begin position="45"/>
        <end position="550"/>
    </location>
</feature>
<feature type="domain" description="K+ potassium transporter C-terminal" evidence="12">
    <location>
        <begin position="653"/>
        <end position="738"/>
    </location>
</feature>
<feature type="transmembrane region" description="Helical" evidence="10">
    <location>
        <begin position="182"/>
        <end position="204"/>
    </location>
</feature>
<evidence type="ECO:0000256" key="3">
    <source>
        <dbReference type="ARBA" id="ARBA00022538"/>
    </source>
</evidence>
<evidence type="ECO:0000256" key="8">
    <source>
        <dbReference type="ARBA" id="ARBA00023136"/>
    </source>
</evidence>
<keyword evidence="3" id="KW-0633">Potassium transport</keyword>
<dbReference type="GeneID" id="90071502"/>
<keyword evidence="8 10" id="KW-0472">Membrane</keyword>
<evidence type="ECO:0000313" key="13">
    <source>
        <dbReference type="EMBL" id="GMM33523.1"/>
    </source>
</evidence>
<evidence type="ECO:0000256" key="9">
    <source>
        <dbReference type="SAM" id="MobiDB-lite"/>
    </source>
</evidence>
<dbReference type="Proteomes" id="UP001360560">
    <property type="component" value="Unassembled WGS sequence"/>
</dbReference>
<evidence type="ECO:0000256" key="4">
    <source>
        <dbReference type="ARBA" id="ARBA00022692"/>
    </source>
</evidence>
<feature type="region of interest" description="Disordered" evidence="9">
    <location>
        <begin position="580"/>
        <end position="603"/>
    </location>
</feature>
<feature type="transmembrane region" description="Helical" evidence="10">
    <location>
        <begin position="372"/>
        <end position="404"/>
    </location>
</feature>
<feature type="transmembrane region" description="Helical" evidence="10">
    <location>
        <begin position="454"/>
        <end position="477"/>
    </location>
</feature>
<reference evidence="13 14" key="1">
    <citation type="journal article" date="2023" name="Elife">
        <title>Identification of key yeast species and microbe-microbe interactions impacting larval growth of Drosophila in the wild.</title>
        <authorList>
            <person name="Mure A."/>
            <person name="Sugiura Y."/>
            <person name="Maeda R."/>
            <person name="Honda K."/>
            <person name="Sakurai N."/>
            <person name="Takahashi Y."/>
            <person name="Watada M."/>
            <person name="Katoh T."/>
            <person name="Gotoh A."/>
            <person name="Gotoh Y."/>
            <person name="Taniguchi I."/>
            <person name="Nakamura K."/>
            <person name="Hayashi T."/>
            <person name="Katayama T."/>
            <person name="Uemura T."/>
            <person name="Hattori Y."/>
        </authorList>
    </citation>
    <scope>NUCLEOTIDE SEQUENCE [LARGE SCALE GENOMIC DNA]</scope>
    <source>
        <strain evidence="13 14">SC-9</strain>
    </source>
</reference>
<evidence type="ECO:0000256" key="7">
    <source>
        <dbReference type="ARBA" id="ARBA00023065"/>
    </source>
</evidence>
<evidence type="ECO:0000256" key="5">
    <source>
        <dbReference type="ARBA" id="ARBA00022958"/>
    </source>
</evidence>
<feature type="transmembrane region" description="Helical" evidence="10">
    <location>
        <begin position="331"/>
        <end position="352"/>
    </location>
</feature>
<dbReference type="GO" id="GO:0015079">
    <property type="term" value="F:potassium ion transmembrane transporter activity"/>
    <property type="evidence" value="ECO:0007669"/>
    <property type="project" value="InterPro"/>
</dbReference>
<protein>
    <recommendedName>
        <fullName evidence="15">Potassium transporter</fullName>
    </recommendedName>
</protein>
<dbReference type="RefSeq" id="XP_064850523.1">
    <property type="nucleotide sequence ID" value="XM_064994451.1"/>
</dbReference>
<dbReference type="AlphaFoldDB" id="A0AAV5QH80"/>
<keyword evidence="7" id="KW-0406">Ion transport</keyword>
<dbReference type="PANTHER" id="PTHR30540">
    <property type="entry name" value="OSMOTIC STRESS POTASSIUM TRANSPORTER"/>
    <property type="match status" value="1"/>
</dbReference>
<feature type="transmembrane region" description="Helical" evidence="10">
    <location>
        <begin position="224"/>
        <end position="242"/>
    </location>
</feature>
<comment type="subcellular location">
    <subcellularLocation>
        <location evidence="1">Membrane</location>
        <topology evidence="1">Multi-pass membrane protein</topology>
    </subcellularLocation>
</comment>
<dbReference type="NCBIfam" id="TIGR00794">
    <property type="entry name" value="kup"/>
    <property type="match status" value="1"/>
</dbReference>
<dbReference type="PANTHER" id="PTHR30540:SF83">
    <property type="entry name" value="K+ POTASSIUM TRANSPORTER"/>
    <property type="match status" value="1"/>
</dbReference>
<keyword evidence="4 10" id="KW-0812">Transmembrane</keyword>
<feature type="transmembrane region" description="Helical" evidence="10">
    <location>
        <begin position="425"/>
        <end position="448"/>
    </location>
</feature>
<evidence type="ECO:0000259" key="12">
    <source>
        <dbReference type="Pfam" id="PF22776"/>
    </source>
</evidence>
<feature type="transmembrane region" description="Helical" evidence="10">
    <location>
        <begin position="482"/>
        <end position="504"/>
    </location>
</feature>
<evidence type="ECO:0000256" key="10">
    <source>
        <dbReference type="SAM" id="Phobius"/>
    </source>
</evidence>
<dbReference type="InterPro" id="IPR053951">
    <property type="entry name" value="K_trans_N"/>
</dbReference>
<accession>A0AAV5QH80</accession>
<evidence type="ECO:0000256" key="1">
    <source>
        <dbReference type="ARBA" id="ARBA00004141"/>
    </source>
</evidence>
<evidence type="ECO:0000313" key="14">
    <source>
        <dbReference type="Proteomes" id="UP001360560"/>
    </source>
</evidence>
<dbReference type="Pfam" id="PF02705">
    <property type="entry name" value="K_trans"/>
    <property type="match status" value="1"/>
</dbReference>
<dbReference type="InterPro" id="IPR003855">
    <property type="entry name" value="K+_transporter"/>
</dbReference>
<evidence type="ECO:0000259" key="11">
    <source>
        <dbReference type="Pfam" id="PF02705"/>
    </source>
</evidence>
<organism evidence="13 14">
    <name type="scientific">Saccharomycopsis crataegensis</name>
    <dbReference type="NCBI Taxonomy" id="43959"/>
    <lineage>
        <taxon>Eukaryota</taxon>
        <taxon>Fungi</taxon>
        <taxon>Dikarya</taxon>
        <taxon>Ascomycota</taxon>
        <taxon>Saccharomycotina</taxon>
        <taxon>Saccharomycetes</taxon>
        <taxon>Saccharomycopsidaceae</taxon>
        <taxon>Saccharomycopsis</taxon>
    </lineage>
</organism>
<gene>
    <name evidence="13" type="ORF">DASC09_008480</name>
</gene>
<sequence length="860" mass="95931">MATENEHQDVESQQSFNKFSENLSSVNNSPKTGGYPWRTTIFLGFSSLGAIYGDIGTSPLYVYASIFPDGTPSRPDIIGACSCIFWLFFLIVIVKYCLIVLYFGPNNNEGGQIAIYAKIASHLSIGPKGVMINEEQKDLLTFTRSETLDRSGAATGKDSSSKRRKFRLLKDGRYNKTLVNKYLAKFIMGLCFLGCGLVISDGLLTPTTSVLSAVDGISVAAPSFSNKVLPVSCVILVILFLIQGAGSGKISLFFAPIILIWLILLFVCGVINIVKYDKAVFKALNPAEAIQFLQRQGDIDKFGAVILAITGTEAMFADIGHFSRFSIQLTLGFVVFPCLIIQYLGQAAYLLQSPESISMAFYLAIPGGTGGPLYWIVFVFATLATIIASQALILGVFSILKQLIHLDCFPNFRIVHTSSKHVGKIYIPTVNYILMIAVVLTCVGFKTSANVTSAYGLGVAMDFVVTTFLITICLLYVYKVNLILAVLFFLIFGSLEMCLVISGLRKVVHGAWFTLMVAVLMTSFITFWRWARSLKIDQEYKDRSKVQNILVSAWKNDTINAPDAVSGKQKITFQLDYDASRNASSEPPEGNISSKRSYDLSSEEEKKEEQCNFRRKESECDYIDPYYKIKYQDNSYDFLRYNAIGIMYTDIIHILNSSSTVPKLYEHLLSSFPACPRSFIFLSIRIASVPYITTEDHIVVQKIKAVKKAGLYRCVVKYGFMDKVRINDNTIQAILKMIELDNLDEENFGGKYKMVDNIEEGQEYVSMSLSKAESRGPMEDVRVLHVVEKSLITSKEFQKGLYGDDAWAMKKLLYQITSKLRKIVLEQIFVPINNLFGGVEKSLELGDNDQLIFVGSNVKI</sequence>
<comment type="caution">
    <text evidence="13">The sequence shown here is derived from an EMBL/GenBank/DDBJ whole genome shotgun (WGS) entry which is preliminary data.</text>
</comment>
<feature type="transmembrane region" description="Helical" evidence="10">
    <location>
        <begin position="510"/>
        <end position="531"/>
    </location>
</feature>
<evidence type="ECO:0000256" key="2">
    <source>
        <dbReference type="ARBA" id="ARBA00022448"/>
    </source>
</evidence>
<keyword evidence="2" id="KW-0813">Transport</keyword>
<proteinExistence type="predicted"/>
<feature type="transmembrane region" description="Helical" evidence="10">
    <location>
        <begin position="77"/>
        <end position="103"/>
    </location>
</feature>
<feature type="compositionally biased region" description="Polar residues" evidence="9">
    <location>
        <begin position="581"/>
        <end position="595"/>
    </location>
</feature>
<name>A0AAV5QH80_9ASCO</name>
<dbReference type="Pfam" id="PF22776">
    <property type="entry name" value="K_trans_C"/>
    <property type="match status" value="1"/>
</dbReference>
<keyword evidence="5" id="KW-0630">Potassium</keyword>
<dbReference type="InterPro" id="IPR053952">
    <property type="entry name" value="K_trans_C"/>
</dbReference>
<evidence type="ECO:0008006" key="15">
    <source>
        <dbReference type="Google" id="ProtNLM"/>
    </source>
</evidence>
<feature type="transmembrane region" description="Helical" evidence="10">
    <location>
        <begin position="254"/>
        <end position="274"/>
    </location>
</feature>
<dbReference type="EMBL" id="BTFZ01000001">
    <property type="protein sequence ID" value="GMM33523.1"/>
    <property type="molecule type" value="Genomic_DNA"/>
</dbReference>